<evidence type="ECO:0000313" key="2">
    <source>
        <dbReference type="EMBL" id="KAJ9611878.1"/>
    </source>
</evidence>
<proteinExistence type="predicted"/>
<sequence length="275" mass="30704">MRWLINYLRSRFNDRDVETMPRTSSDVEDDDTPRFRKKQRKQRPCYSCTECRRLKIRDQTDQLREQESDADHPNPAQAFVGPVHGSPTSHQTLHEPGLQQGRPLHHSHSQPDGLTPARAKPILAVGAPLYMVLTAIADTLFDPPYGILNRVGAVINPSLQPVNNHEQNASHGTLVLDQGGRSKYLGPTAGSEWLKDIVTQDVSASPSNICAPSPEAHQASMPRRPDQLPSVTGSNAFPFAVSVVPISTQALLSRLPPREEAWFLVEAYYRYCAWQ</sequence>
<feature type="compositionally biased region" description="Basic and acidic residues" evidence="1">
    <location>
        <begin position="61"/>
        <end position="72"/>
    </location>
</feature>
<comment type="caution">
    <text evidence="2">The sequence shown here is derived from an EMBL/GenBank/DDBJ whole genome shotgun (WGS) entry which is preliminary data.</text>
</comment>
<feature type="region of interest" description="Disordered" evidence="1">
    <location>
        <begin position="61"/>
        <end position="116"/>
    </location>
</feature>
<name>A0AA38XE98_9EURO</name>
<accession>A0AA38XE98</accession>
<feature type="region of interest" description="Disordered" evidence="1">
    <location>
        <begin position="18"/>
        <end position="42"/>
    </location>
</feature>
<dbReference type="EMBL" id="JAPDRN010000218">
    <property type="protein sequence ID" value="KAJ9611878.1"/>
    <property type="molecule type" value="Genomic_DNA"/>
</dbReference>
<evidence type="ECO:0000313" key="3">
    <source>
        <dbReference type="Proteomes" id="UP001172681"/>
    </source>
</evidence>
<gene>
    <name evidence="2" type="ORF">H2204_015120</name>
</gene>
<dbReference type="AlphaFoldDB" id="A0AA38XE98"/>
<protein>
    <submittedName>
        <fullName evidence="2">Uncharacterized protein</fullName>
    </submittedName>
</protein>
<organism evidence="2 3">
    <name type="scientific">Knufia peltigerae</name>
    <dbReference type="NCBI Taxonomy" id="1002370"/>
    <lineage>
        <taxon>Eukaryota</taxon>
        <taxon>Fungi</taxon>
        <taxon>Dikarya</taxon>
        <taxon>Ascomycota</taxon>
        <taxon>Pezizomycotina</taxon>
        <taxon>Eurotiomycetes</taxon>
        <taxon>Chaetothyriomycetidae</taxon>
        <taxon>Chaetothyriales</taxon>
        <taxon>Trichomeriaceae</taxon>
        <taxon>Knufia</taxon>
    </lineage>
</organism>
<dbReference type="Proteomes" id="UP001172681">
    <property type="component" value="Unassembled WGS sequence"/>
</dbReference>
<evidence type="ECO:0000256" key="1">
    <source>
        <dbReference type="SAM" id="MobiDB-lite"/>
    </source>
</evidence>
<reference evidence="2" key="1">
    <citation type="submission" date="2022-10" db="EMBL/GenBank/DDBJ databases">
        <title>Culturing micro-colonial fungi from biological soil crusts in the Mojave desert and describing Neophaeococcomyces mojavensis, and introducing the new genera and species Taxawa tesnikishii.</title>
        <authorList>
            <person name="Kurbessoian T."/>
            <person name="Stajich J.E."/>
        </authorList>
    </citation>
    <scope>NUCLEOTIDE SEQUENCE</scope>
    <source>
        <strain evidence="2">TK_35</strain>
    </source>
</reference>
<keyword evidence="3" id="KW-1185">Reference proteome</keyword>